<evidence type="ECO:0000256" key="4">
    <source>
        <dbReference type="ARBA" id="ARBA00022692"/>
    </source>
</evidence>
<dbReference type="EMBL" id="PVTH01000002">
    <property type="protein sequence ID" value="PRY54648.1"/>
    <property type="molecule type" value="Genomic_DNA"/>
</dbReference>
<dbReference type="InterPro" id="IPR023997">
    <property type="entry name" value="TonB-dep_OMP_SusC/RagA_CS"/>
</dbReference>
<keyword evidence="4 8" id="KW-0812">Transmembrane</keyword>
<organism evidence="13 14">
    <name type="scientific">Arcticibacter pallidicorallinus</name>
    <dbReference type="NCBI Taxonomy" id="1259464"/>
    <lineage>
        <taxon>Bacteria</taxon>
        <taxon>Pseudomonadati</taxon>
        <taxon>Bacteroidota</taxon>
        <taxon>Sphingobacteriia</taxon>
        <taxon>Sphingobacteriales</taxon>
        <taxon>Sphingobacteriaceae</taxon>
        <taxon>Arcticibacter</taxon>
    </lineage>
</organism>
<dbReference type="SUPFAM" id="SSF49464">
    <property type="entry name" value="Carboxypeptidase regulatory domain-like"/>
    <property type="match status" value="1"/>
</dbReference>
<dbReference type="InterPro" id="IPR036942">
    <property type="entry name" value="Beta-barrel_TonB_sf"/>
</dbReference>
<name>A0A2T0U9V2_9SPHI</name>
<dbReference type="GO" id="GO:0009279">
    <property type="term" value="C:cell outer membrane"/>
    <property type="evidence" value="ECO:0007669"/>
    <property type="project" value="UniProtKB-SubCell"/>
</dbReference>
<keyword evidence="6 8" id="KW-0472">Membrane</keyword>
<evidence type="ECO:0000256" key="1">
    <source>
        <dbReference type="ARBA" id="ARBA00004571"/>
    </source>
</evidence>
<dbReference type="InterPro" id="IPR023996">
    <property type="entry name" value="TonB-dep_OMP_SusC/RagA"/>
</dbReference>
<dbReference type="Pfam" id="PF07715">
    <property type="entry name" value="Plug"/>
    <property type="match status" value="1"/>
</dbReference>
<protein>
    <submittedName>
        <fullName evidence="13">TonB-linked SusC/RagA family outer membrane protein</fullName>
    </submittedName>
</protein>
<keyword evidence="5 9" id="KW-0798">TonB box</keyword>
<sequence>MVKINLLICCLLFCLLNSSIAQVKEVTGVVKEKSNGMPMVGVTVMIKGTKQGSQTDVQGRYRIPVAGQFPVTLVFSSLGFKTIERSVASPQAINVTLEEDISSLEQVVVIGYANVKRKDLTGASVSVGADELTIAPVTTAAQALTGKAAGVNVVTQSGAPGADINITIRGGTSITQSTEPLYIVDGFQMDNALRNVDINDIESIDVMKDASSTAIYGARGSNGVVLITTKSGKSGKSEVNYNAYMGVEKLGKKLNVLQPEDYAKYQYEFQSLAGRESSWASYFGGDLASPDFYTGAYSRIAGEYGTREGIDWQDVVFGGSAMNQNHNININGGNEKTRFMLSYNNTGQDGIMKKYGYNKNGVRLKLNHELFKGVRSDFSLNFQDTRIDGGGSLGGALKMTILQPATGGSMYTNEQLIGTDISEDMLSYDSQYDVYNPIITNDAVTNINKNRQFTGNAGLEFDLAKDLTFRTAGSYLWRQVRGDVWDDGRTRSAQNNGGPYGSRDNSERFTWQITNTLNWGHDFNGHQVNALVGQETYYNEGMNLDNTYYEFPLNNFGLNDVGMATKNKNAYGSGLSSDGLLSFFGRGSYSYKGKYIANFTLRADGSSKFLTGNKWGYFPSASAAWRISDEDFMAGKTVINNLKLRVGFGTSGNNSINNNMYATDYGSGSYAVGNSRFPTLVPGEIVGNPKLVWEKTVSTNLGLDIDLFKSRISMGIDVYNNESNDLLIKNSIPTSTGYRYQFQNIGAVRNRGLEIVLNTANVRSKNFKWNTNFNIGMNRSKVLSIYGKEENDYFYQNYDSRIDFKLEAGKPLGQMFGYKYDGVYTTDDFIQNANGTYTLKDGVARLKGGNVANIKPGDVKYKTSTIGPDGNPIWSTDDRTIIGNAQPKFQGGMSNTFAYKGFDMTVFMNFTVGNDIFNMSSQRFIGPYLPNQNTLEVMNNRFTLIDPQTGRETKDLARLAAINPQQYDADAMWSLNSSNKIAITDALDYYVEDGSFLRISTLTLGYTLPKLALKKVQIKNARVYCTVNNLHTFTNYSGYDPEVSATSNPLTAGVDNSAFPRAKSVVFGLNLTF</sequence>
<keyword evidence="10" id="KW-0732">Signal</keyword>
<dbReference type="AlphaFoldDB" id="A0A2T0U9V2"/>
<accession>A0A2T0U9V2</accession>
<evidence type="ECO:0000256" key="7">
    <source>
        <dbReference type="ARBA" id="ARBA00023237"/>
    </source>
</evidence>
<dbReference type="NCBIfam" id="TIGR04056">
    <property type="entry name" value="OMP_RagA_SusC"/>
    <property type="match status" value="1"/>
</dbReference>
<evidence type="ECO:0000313" key="14">
    <source>
        <dbReference type="Proteomes" id="UP000238034"/>
    </source>
</evidence>
<dbReference type="InterPro" id="IPR008969">
    <property type="entry name" value="CarboxyPept-like_regulatory"/>
</dbReference>
<feature type="chain" id="PRO_5015730641" evidence="10">
    <location>
        <begin position="22"/>
        <end position="1073"/>
    </location>
</feature>
<dbReference type="Pfam" id="PF13715">
    <property type="entry name" value="CarbopepD_reg_2"/>
    <property type="match status" value="1"/>
</dbReference>
<dbReference type="Proteomes" id="UP000238034">
    <property type="component" value="Unassembled WGS sequence"/>
</dbReference>
<dbReference type="SUPFAM" id="SSF56935">
    <property type="entry name" value="Porins"/>
    <property type="match status" value="1"/>
</dbReference>
<dbReference type="Gene3D" id="2.170.130.10">
    <property type="entry name" value="TonB-dependent receptor, plug domain"/>
    <property type="match status" value="1"/>
</dbReference>
<evidence type="ECO:0000259" key="11">
    <source>
        <dbReference type="Pfam" id="PF00593"/>
    </source>
</evidence>
<reference evidence="13 14" key="1">
    <citation type="submission" date="2018-03" db="EMBL/GenBank/DDBJ databases">
        <title>Genomic Encyclopedia of Type Strains, Phase III (KMG-III): the genomes of soil and plant-associated and newly described type strains.</title>
        <authorList>
            <person name="Whitman W."/>
        </authorList>
    </citation>
    <scope>NUCLEOTIDE SEQUENCE [LARGE SCALE GENOMIC DNA]</scope>
    <source>
        <strain evidence="13 14">CGMCC 1.9313</strain>
    </source>
</reference>
<comment type="subcellular location">
    <subcellularLocation>
        <location evidence="1 8">Cell outer membrane</location>
        <topology evidence="1 8">Multi-pass membrane protein</topology>
    </subcellularLocation>
</comment>
<dbReference type="InterPro" id="IPR012910">
    <property type="entry name" value="Plug_dom"/>
</dbReference>
<evidence type="ECO:0000259" key="12">
    <source>
        <dbReference type="Pfam" id="PF07715"/>
    </source>
</evidence>
<keyword evidence="3 8" id="KW-1134">Transmembrane beta strand</keyword>
<evidence type="ECO:0000256" key="6">
    <source>
        <dbReference type="ARBA" id="ARBA00023136"/>
    </source>
</evidence>
<dbReference type="Pfam" id="PF00593">
    <property type="entry name" value="TonB_dep_Rec_b-barrel"/>
    <property type="match status" value="1"/>
</dbReference>
<keyword evidence="2 8" id="KW-0813">Transport</keyword>
<feature type="signal peptide" evidence="10">
    <location>
        <begin position="1"/>
        <end position="21"/>
    </location>
</feature>
<dbReference type="OrthoDB" id="9768177at2"/>
<dbReference type="Gene3D" id="2.40.170.20">
    <property type="entry name" value="TonB-dependent receptor, beta-barrel domain"/>
    <property type="match status" value="1"/>
</dbReference>
<evidence type="ECO:0000256" key="5">
    <source>
        <dbReference type="ARBA" id="ARBA00023077"/>
    </source>
</evidence>
<keyword evidence="7 8" id="KW-0998">Cell outer membrane</keyword>
<keyword evidence="14" id="KW-1185">Reference proteome</keyword>
<feature type="domain" description="TonB-dependent receptor plug" evidence="12">
    <location>
        <begin position="118"/>
        <end position="224"/>
    </location>
</feature>
<evidence type="ECO:0000256" key="8">
    <source>
        <dbReference type="PROSITE-ProRule" id="PRU01360"/>
    </source>
</evidence>
<evidence type="ECO:0000256" key="3">
    <source>
        <dbReference type="ARBA" id="ARBA00022452"/>
    </source>
</evidence>
<dbReference type="PROSITE" id="PS52016">
    <property type="entry name" value="TONB_DEPENDENT_REC_3"/>
    <property type="match status" value="1"/>
</dbReference>
<dbReference type="NCBIfam" id="TIGR04057">
    <property type="entry name" value="SusC_RagA_signa"/>
    <property type="match status" value="1"/>
</dbReference>
<dbReference type="RefSeq" id="WP_106292015.1">
    <property type="nucleotide sequence ID" value="NZ_PVTH01000002.1"/>
</dbReference>
<feature type="domain" description="TonB-dependent receptor-like beta-barrel" evidence="11">
    <location>
        <begin position="425"/>
        <end position="813"/>
    </location>
</feature>
<proteinExistence type="inferred from homology"/>
<evidence type="ECO:0000256" key="9">
    <source>
        <dbReference type="RuleBase" id="RU003357"/>
    </source>
</evidence>
<comment type="caution">
    <text evidence="13">The sequence shown here is derived from an EMBL/GenBank/DDBJ whole genome shotgun (WGS) entry which is preliminary data.</text>
</comment>
<dbReference type="InterPro" id="IPR000531">
    <property type="entry name" value="Beta-barrel_TonB"/>
</dbReference>
<dbReference type="Gene3D" id="2.60.40.1120">
    <property type="entry name" value="Carboxypeptidase-like, regulatory domain"/>
    <property type="match status" value="1"/>
</dbReference>
<dbReference type="InterPro" id="IPR037066">
    <property type="entry name" value="Plug_dom_sf"/>
</dbReference>
<evidence type="ECO:0000256" key="10">
    <source>
        <dbReference type="SAM" id="SignalP"/>
    </source>
</evidence>
<dbReference type="InterPro" id="IPR039426">
    <property type="entry name" value="TonB-dep_rcpt-like"/>
</dbReference>
<evidence type="ECO:0000313" key="13">
    <source>
        <dbReference type="EMBL" id="PRY54648.1"/>
    </source>
</evidence>
<comment type="similarity">
    <text evidence="8 9">Belongs to the TonB-dependent receptor family.</text>
</comment>
<gene>
    <name evidence="13" type="ORF">B0I27_102418</name>
</gene>
<evidence type="ECO:0000256" key="2">
    <source>
        <dbReference type="ARBA" id="ARBA00022448"/>
    </source>
</evidence>